<gene>
    <name evidence="1" type="ORF">RRG08_056563</name>
</gene>
<dbReference type="AlphaFoldDB" id="A0AAE1AV64"/>
<keyword evidence="2" id="KW-1185">Reference proteome</keyword>
<reference evidence="1" key="1">
    <citation type="journal article" date="2023" name="G3 (Bethesda)">
        <title>A reference genome for the long-term kleptoplast-retaining sea slug Elysia crispata morphotype clarki.</title>
        <authorList>
            <person name="Eastman K.E."/>
            <person name="Pendleton A.L."/>
            <person name="Shaikh M.A."/>
            <person name="Suttiyut T."/>
            <person name="Ogas R."/>
            <person name="Tomko P."/>
            <person name="Gavelis G."/>
            <person name="Widhalm J.R."/>
            <person name="Wisecaver J.H."/>
        </authorList>
    </citation>
    <scope>NUCLEOTIDE SEQUENCE</scope>
    <source>
        <strain evidence="1">ECLA1</strain>
    </source>
</reference>
<dbReference type="EMBL" id="JAWDGP010001157">
    <property type="protein sequence ID" value="KAK3793991.1"/>
    <property type="molecule type" value="Genomic_DNA"/>
</dbReference>
<evidence type="ECO:0000313" key="2">
    <source>
        <dbReference type="Proteomes" id="UP001283361"/>
    </source>
</evidence>
<accession>A0AAE1AV64</accession>
<evidence type="ECO:0000313" key="1">
    <source>
        <dbReference type="EMBL" id="KAK3793991.1"/>
    </source>
</evidence>
<protein>
    <submittedName>
        <fullName evidence="1">Uncharacterized protein</fullName>
    </submittedName>
</protein>
<organism evidence="1 2">
    <name type="scientific">Elysia crispata</name>
    <name type="common">lettuce slug</name>
    <dbReference type="NCBI Taxonomy" id="231223"/>
    <lineage>
        <taxon>Eukaryota</taxon>
        <taxon>Metazoa</taxon>
        <taxon>Spiralia</taxon>
        <taxon>Lophotrochozoa</taxon>
        <taxon>Mollusca</taxon>
        <taxon>Gastropoda</taxon>
        <taxon>Heterobranchia</taxon>
        <taxon>Euthyneura</taxon>
        <taxon>Panpulmonata</taxon>
        <taxon>Sacoglossa</taxon>
        <taxon>Placobranchoidea</taxon>
        <taxon>Plakobranchidae</taxon>
        <taxon>Elysia</taxon>
    </lineage>
</organism>
<dbReference type="Proteomes" id="UP001283361">
    <property type="component" value="Unassembled WGS sequence"/>
</dbReference>
<comment type="caution">
    <text evidence="1">The sequence shown here is derived from an EMBL/GenBank/DDBJ whole genome shotgun (WGS) entry which is preliminary data.</text>
</comment>
<proteinExistence type="predicted"/>
<name>A0AAE1AV64_9GAST</name>
<sequence>MLRQYTVITKTYRPLQNLCQSMMQRQTMQRNNHSNHGLRVWRHQQRPSPDRVYGWQFLPSGPEIALGFTCGI</sequence>